<dbReference type="UniPathway" id="UPA00047">
    <property type="reaction ID" value="UER00055"/>
</dbReference>
<dbReference type="AlphaFoldDB" id="A0A077WM77"/>
<gene>
    <name evidence="8" type="ORF">LRAMOSA02112</name>
</gene>
<dbReference type="GO" id="GO:1990610">
    <property type="term" value="F:acetolactate synthase regulator activity"/>
    <property type="evidence" value="ECO:0007669"/>
    <property type="project" value="InterPro"/>
</dbReference>
<dbReference type="UniPathway" id="UPA00049">
    <property type="reaction ID" value="UER00059"/>
</dbReference>
<evidence type="ECO:0000313" key="8">
    <source>
        <dbReference type="EMBL" id="CDS08164.1"/>
    </source>
</evidence>
<dbReference type="OrthoDB" id="2013116at2759"/>
<reference evidence="8" key="1">
    <citation type="journal article" date="2014" name="Genome Announc.">
        <title>De novo whole-genome sequence and genome annotation of Lichtheimia ramosa.</title>
        <authorList>
            <person name="Linde J."/>
            <person name="Schwartze V."/>
            <person name="Binder U."/>
            <person name="Lass-Florl C."/>
            <person name="Voigt K."/>
            <person name="Horn F."/>
        </authorList>
    </citation>
    <scope>NUCLEOTIDE SEQUENCE</scope>
    <source>
        <strain evidence="8">JMRC FSU:6197</strain>
    </source>
</reference>
<dbReference type="InterPro" id="IPR004789">
    <property type="entry name" value="Acetalactate_synth_ssu"/>
</dbReference>
<dbReference type="Gene3D" id="3.30.70.1150">
    <property type="entry name" value="ACT-like. Chain A, domain 2"/>
    <property type="match status" value="1"/>
</dbReference>
<proteinExistence type="inferred from homology"/>
<feature type="region of interest" description="Disordered" evidence="6">
    <location>
        <begin position="281"/>
        <end position="308"/>
    </location>
</feature>
<evidence type="ECO:0000256" key="2">
    <source>
        <dbReference type="ARBA" id="ARBA00005025"/>
    </source>
</evidence>
<dbReference type="GO" id="GO:0005948">
    <property type="term" value="C:acetolactate synthase complex"/>
    <property type="evidence" value="ECO:0007669"/>
    <property type="project" value="TreeGrafter"/>
</dbReference>
<protein>
    <recommendedName>
        <fullName evidence="7">ACT domain-containing protein</fullName>
    </recommendedName>
</protein>
<evidence type="ECO:0000256" key="3">
    <source>
        <dbReference type="ARBA" id="ARBA00006341"/>
    </source>
</evidence>
<keyword evidence="4" id="KW-0028">Amino-acid biosynthesis</keyword>
<dbReference type="PROSITE" id="PS51671">
    <property type="entry name" value="ACT"/>
    <property type="match status" value="1"/>
</dbReference>
<dbReference type="PANTHER" id="PTHR31242:SF2">
    <property type="entry name" value="ACETOLACTATE SYNTHASE SMALL SUBUNIT, MITOCHONDRIAL"/>
    <property type="match status" value="1"/>
</dbReference>
<accession>A0A077WM77</accession>
<dbReference type="InterPro" id="IPR002912">
    <property type="entry name" value="ACT_dom"/>
</dbReference>
<feature type="domain" description="ACT" evidence="7">
    <location>
        <begin position="84"/>
        <end position="161"/>
    </location>
</feature>
<comment type="similarity">
    <text evidence="3">Belongs to the acetolactate synthase small subunit family.</text>
</comment>
<comment type="pathway">
    <text evidence="2">Amino-acid biosynthesis; L-valine biosynthesis; L-valine from pyruvate: step 1/4.</text>
</comment>
<evidence type="ECO:0000256" key="6">
    <source>
        <dbReference type="SAM" id="MobiDB-lite"/>
    </source>
</evidence>
<dbReference type="FunFam" id="3.30.70.260:FF:000001">
    <property type="entry name" value="Acetolactate synthase, small subunit"/>
    <property type="match status" value="1"/>
</dbReference>
<dbReference type="InterPro" id="IPR027271">
    <property type="entry name" value="Acetolactate_synth/TF_NikR_C"/>
</dbReference>
<dbReference type="InterPro" id="IPR053050">
    <property type="entry name" value="ALS_regulatory_subunit"/>
</dbReference>
<dbReference type="EMBL" id="LK023324">
    <property type="protein sequence ID" value="CDS08164.1"/>
    <property type="molecule type" value="Genomic_DNA"/>
</dbReference>
<dbReference type="InterPro" id="IPR019455">
    <property type="entry name" value="Acetolactate_synth_ssu_C"/>
</dbReference>
<name>A0A077WM77_9FUNG</name>
<dbReference type="Pfam" id="PF10369">
    <property type="entry name" value="ALS_ss_C"/>
    <property type="match status" value="1"/>
</dbReference>
<dbReference type="Gene3D" id="3.30.70.260">
    <property type="match status" value="1"/>
</dbReference>
<dbReference type="GO" id="GO:0009099">
    <property type="term" value="P:L-valine biosynthetic process"/>
    <property type="evidence" value="ECO:0007669"/>
    <property type="project" value="UniProtKB-UniPathway"/>
</dbReference>
<dbReference type="SUPFAM" id="SSF55021">
    <property type="entry name" value="ACT-like"/>
    <property type="match status" value="2"/>
</dbReference>
<dbReference type="CDD" id="cd04878">
    <property type="entry name" value="ACT_AHAS"/>
    <property type="match status" value="1"/>
</dbReference>
<keyword evidence="5" id="KW-0100">Branched-chain amino acid biosynthesis</keyword>
<dbReference type="InterPro" id="IPR054480">
    <property type="entry name" value="AHAS_small-like_ACT"/>
</dbReference>
<dbReference type="PANTHER" id="PTHR31242">
    <property type="entry name" value="ACETOLACTATE SYNTHASE SMALL SUBUNIT, MITOCHONDRIAL"/>
    <property type="match status" value="1"/>
</dbReference>
<sequence length="308" mass="34204">MFRNALLGTSRLSIVQQPALVNAQRRCLASGPKSATSAMAFKKHIRQKRFGPVPSFPSPSVEEAVSNIIYNTPQPTRAPETRHILNCLVQNEPGVLSRVSGIIAGRGFNIESLVVANTEVPDLSRMTIVFNGRNVHIEQARRQLEDLVPVWAVLDYTTTKLIERELLLIKVSILGPEHLHEQLPTAKFDNDVVFEDENLENALQKDQQSSGTLRETFSHLRALTELSRLFDAKVVDVSSDSIVIELCAKPGRVSSFMKLCKPFGILEASRTGVMAMPRSPVHDHYQAQTEHSYEEESEAVDATMLPPG</sequence>
<dbReference type="GO" id="GO:0042645">
    <property type="term" value="C:mitochondrial nucleoid"/>
    <property type="evidence" value="ECO:0007669"/>
    <property type="project" value="TreeGrafter"/>
</dbReference>
<evidence type="ECO:0000256" key="1">
    <source>
        <dbReference type="ARBA" id="ARBA00004974"/>
    </source>
</evidence>
<organism evidence="8">
    <name type="scientific">Lichtheimia ramosa</name>
    <dbReference type="NCBI Taxonomy" id="688394"/>
    <lineage>
        <taxon>Eukaryota</taxon>
        <taxon>Fungi</taxon>
        <taxon>Fungi incertae sedis</taxon>
        <taxon>Mucoromycota</taxon>
        <taxon>Mucoromycotina</taxon>
        <taxon>Mucoromycetes</taxon>
        <taxon>Mucorales</taxon>
        <taxon>Lichtheimiaceae</taxon>
        <taxon>Lichtheimia</taxon>
    </lineage>
</organism>
<dbReference type="InterPro" id="IPR045865">
    <property type="entry name" value="ACT-like_dom_sf"/>
</dbReference>
<dbReference type="Pfam" id="PF22629">
    <property type="entry name" value="ACT_AHAS_ss"/>
    <property type="match status" value="1"/>
</dbReference>
<evidence type="ECO:0000256" key="4">
    <source>
        <dbReference type="ARBA" id="ARBA00022605"/>
    </source>
</evidence>
<evidence type="ECO:0000256" key="5">
    <source>
        <dbReference type="ARBA" id="ARBA00023304"/>
    </source>
</evidence>
<dbReference type="InterPro" id="IPR039557">
    <property type="entry name" value="AHAS_ACT"/>
</dbReference>
<evidence type="ECO:0000259" key="7">
    <source>
        <dbReference type="PROSITE" id="PS51671"/>
    </source>
</evidence>
<comment type="pathway">
    <text evidence="1">Amino-acid biosynthesis; L-isoleucine biosynthesis; L-isoleucine from 2-oxobutanoate: step 1/4.</text>
</comment>
<dbReference type="NCBIfam" id="TIGR00119">
    <property type="entry name" value="acolac_sm"/>
    <property type="match status" value="1"/>
</dbReference>
<dbReference type="GO" id="GO:0009097">
    <property type="term" value="P:isoleucine biosynthetic process"/>
    <property type="evidence" value="ECO:0007669"/>
    <property type="project" value="UniProtKB-UniPathway"/>
</dbReference>